<feature type="transmembrane region" description="Helical" evidence="9">
    <location>
        <begin position="66"/>
        <end position="86"/>
    </location>
</feature>
<feature type="domain" description="RCK N-terminal" evidence="11">
    <location>
        <begin position="408"/>
        <end position="488"/>
    </location>
</feature>
<feature type="transmembrane region" description="Helical" evidence="9">
    <location>
        <begin position="124"/>
        <end position="144"/>
    </location>
</feature>
<reference evidence="12 13" key="1">
    <citation type="submission" date="2017-06" db="EMBL/GenBank/DDBJ databases">
        <authorList>
            <person name="Kim H.J."/>
            <person name="Triplett B.A."/>
        </authorList>
    </citation>
    <scope>NUCLEOTIDE SEQUENCE [LARGE SCALE GENOMIC DNA]</scope>
    <source>
        <strain evidence="12 13">DSM 29052</strain>
    </source>
</reference>
<feature type="transmembrane region" description="Helical" evidence="9">
    <location>
        <begin position="37"/>
        <end position="54"/>
    </location>
</feature>
<dbReference type="PANTHER" id="PTHR32507">
    <property type="entry name" value="NA(+)/H(+) ANTIPORTER 1"/>
    <property type="match status" value="1"/>
</dbReference>
<dbReference type="GO" id="GO:0006813">
    <property type="term" value="P:potassium ion transport"/>
    <property type="evidence" value="ECO:0007669"/>
    <property type="project" value="InterPro"/>
</dbReference>
<evidence type="ECO:0000313" key="12">
    <source>
        <dbReference type="EMBL" id="SNR58794.1"/>
    </source>
</evidence>
<evidence type="ECO:0000256" key="5">
    <source>
        <dbReference type="ARBA" id="ARBA00022692"/>
    </source>
</evidence>
<gene>
    <name evidence="12" type="ORF">SAMN06265370_111126</name>
</gene>
<accession>A0A238XKD5</accession>
<dbReference type="GO" id="GO:0005886">
    <property type="term" value="C:plasma membrane"/>
    <property type="evidence" value="ECO:0007669"/>
    <property type="project" value="UniProtKB-SubCell"/>
</dbReference>
<sequence length="606" mass="64949">MATSELAGIDPVLGFALVGALGVGSQWLAWRMRMPAIVLMLLAGLIVGPVLGFLDPSRDFGDIMSPIIAIAVAIILFEGGLTLNFHSLSDASTGVRRLVVIGAPLGWLLSGLTLHYVAGLSWQTSAVFGGILIVTGPTVIAPLLRQARLRRRPAALLQWEAIVNDPVGALAAVLAFEVIMVLQTQAEAGAAVWEMIIGIVAASVMGVAAGYGVARAFRLAWVPEYMKVPVLFVVVLGVFAISDAVLHESGLLAVTLMGLWIANADLPSFTEIRRFKEHATVLLVSGVFILLAADMSRETLLAMNWRTLGFVVVLMLVARPVSVMASLAFSDVPWRERILVAFTGPRGVVLVAVAGLFGERLAAIGIEDGAQVSSLAFALVAASVVLHGFTLSPMARWLGLNAADRPGVLIVGGSRWSVALAKALQKMELPVIIADPNHSHLRSAREAGIETFFGDILSEVAEDRLDLVRYEQIVAATDNDAYNTLVATDLGPEYGRDNVYQLRRAKEQSTRHALPVTLGGRPFGPDDTYNKANARIIEGCEFRVTKLTEEFTLEKWRETHPDGTVLADLGTGNGALRFLGPKDEPRSGVGVRLLSITPARPERKDS</sequence>
<evidence type="ECO:0000259" key="11">
    <source>
        <dbReference type="Pfam" id="PF02254"/>
    </source>
</evidence>
<protein>
    <submittedName>
        <fullName evidence="12">Sodium/proton antiporter, CPA1 family</fullName>
    </submittedName>
</protein>
<dbReference type="EMBL" id="FZNN01000011">
    <property type="protein sequence ID" value="SNR58794.1"/>
    <property type="molecule type" value="Genomic_DNA"/>
</dbReference>
<feature type="transmembrane region" description="Helical" evidence="9">
    <location>
        <begin position="225"/>
        <end position="244"/>
    </location>
</feature>
<feature type="transmembrane region" description="Helical" evidence="9">
    <location>
        <begin position="308"/>
        <end position="329"/>
    </location>
</feature>
<evidence type="ECO:0000256" key="9">
    <source>
        <dbReference type="SAM" id="Phobius"/>
    </source>
</evidence>
<keyword evidence="6 9" id="KW-1133">Transmembrane helix</keyword>
<proteinExistence type="predicted"/>
<evidence type="ECO:0000256" key="2">
    <source>
        <dbReference type="ARBA" id="ARBA00022448"/>
    </source>
</evidence>
<feature type="transmembrane region" description="Helical" evidence="9">
    <location>
        <begin position="165"/>
        <end position="184"/>
    </location>
</feature>
<keyword evidence="2" id="KW-0813">Transport</keyword>
<organism evidence="12 13">
    <name type="scientific">Puniceibacterium sediminis</name>
    <dbReference type="NCBI Taxonomy" id="1608407"/>
    <lineage>
        <taxon>Bacteria</taxon>
        <taxon>Pseudomonadati</taxon>
        <taxon>Pseudomonadota</taxon>
        <taxon>Alphaproteobacteria</taxon>
        <taxon>Rhodobacterales</taxon>
        <taxon>Paracoccaceae</taxon>
        <taxon>Puniceibacterium</taxon>
    </lineage>
</organism>
<dbReference type="InterPro" id="IPR036291">
    <property type="entry name" value="NAD(P)-bd_dom_sf"/>
</dbReference>
<comment type="subcellular location">
    <subcellularLocation>
        <location evidence="1">Cell membrane</location>
        <topology evidence="1">Multi-pass membrane protein</topology>
    </subcellularLocation>
</comment>
<feature type="transmembrane region" description="Helical" evidence="9">
    <location>
        <begin position="278"/>
        <end position="296"/>
    </location>
</feature>
<feature type="transmembrane region" description="Helical" evidence="9">
    <location>
        <begin position="370"/>
        <end position="391"/>
    </location>
</feature>
<evidence type="ECO:0000256" key="8">
    <source>
        <dbReference type="ARBA" id="ARBA00023136"/>
    </source>
</evidence>
<evidence type="ECO:0000256" key="3">
    <source>
        <dbReference type="ARBA" id="ARBA00022449"/>
    </source>
</evidence>
<keyword evidence="13" id="KW-1185">Reference proteome</keyword>
<keyword evidence="4" id="KW-1003">Cell membrane</keyword>
<feature type="domain" description="Cation/H+ exchanger transmembrane" evidence="10">
    <location>
        <begin position="28"/>
        <end position="397"/>
    </location>
</feature>
<evidence type="ECO:0000256" key="4">
    <source>
        <dbReference type="ARBA" id="ARBA00022475"/>
    </source>
</evidence>
<dbReference type="InterPro" id="IPR003148">
    <property type="entry name" value="RCK_N"/>
</dbReference>
<dbReference type="Proteomes" id="UP000198417">
    <property type="component" value="Unassembled WGS sequence"/>
</dbReference>
<dbReference type="PANTHER" id="PTHR32507:SF0">
    <property type="entry name" value="NA(+)_H(+) ANTIPORTER 2-RELATED"/>
    <property type="match status" value="1"/>
</dbReference>
<dbReference type="Gene3D" id="1.20.1530.20">
    <property type="match status" value="1"/>
</dbReference>
<dbReference type="OrthoDB" id="570124at2"/>
<dbReference type="AlphaFoldDB" id="A0A238XKD5"/>
<keyword evidence="5 9" id="KW-0812">Transmembrane</keyword>
<dbReference type="GO" id="GO:1902600">
    <property type="term" value="P:proton transmembrane transport"/>
    <property type="evidence" value="ECO:0007669"/>
    <property type="project" value="InterPro"/>
</dbReference>
<dbReference type="Pfam" id="PF02254">
    <property type="entry name" value="TrkA_N"/>
    <property type="match status" value="1"/>
</dbReference>
<evidence type="ECO:0000256" key="6">
    <source>
        <dbReference type="ARBA" id="ARBA00022989"/>
    </source>
</evidence>
<dbReference type="SUPFAM" id="SSF51735">
    <property type="entry name" value="NAD(P)-binding Rossmann-fold domains"/>
    <property type="match status" value="1"/>
</dbReference>
<evidence type="ECO:0000313" key="13">
    <source>
        <dbReference type="Proteomes" id="UP000198417"/>
    </source>
</evidence>
<keyword evidence="8 9" id="KW-0472">Membrane</keyword>
<evidence type="ECO:0000259" key="10">
    <source>
        <dbReference type="Pfam" id="PF00999"/>
    </source>
</evidence>
<dbReference type="Gene3D" id="3.40.50.720">
    <property type="entry name" value="NAD(P)-binding Rossmann-like Domain"/>
    <property type="match status" value="1"/>
</dbReference>
<feature type="transmembrane region" description="Helical" evidence="9">
    <location>
        <begin position="338"/>
        <end position="358"/>
    </location>
</feature>
<keyword evidence="7" id="KW-0406">Ion transport</keyword>
<dbReference type="GO" id="GO:0015297">
    <property type="term" value="F:antiporter activity"/>
    <property type="evidence" value="ECO:0007669"/>
    <property type="project" value="UniProtKB-KW"/>
</dbReference>
<dbReference type="InterPro" id="IPR006153">
    <property type="entry name" value="Cation/H_exchanger_TM"/>
</dbReference>
<feature type="transmembrane region" description="Helical" evidence="9">
    <location>
        <begin position="98"/>
        <end position="118"/>
    </location>
</feature>
<dbReference type="Pfam" id="PF00999">
    <property type="entry name" value="Na_H_Exchanger"/>
    <property type="match status" value="1"/>
</dbReference>
<feature type="transmembrane region" description="Helical" evidence="9">
    <location>
        <begin position="12"/>
        <end position="30"/>
    </location>
</feature>
<feature type="transmembrane region" description="Helical" evidence="9">
    <location>
        <begin position="190"/>
        <end position="213"/>
    </location>
</feature>
<evidence type="ECO:0000256" key="1">
    <source>
        <dbReference type="ARBA" id="ARBA00004651"/>
    </source>
</evidence>
<dbReference type="InterPro" id="IPR038770">
    <property type="entry name" value="Na+/solute_symporter_sf"/>
</dbReference>
<keyword evidence="3" id="KW-0050">Antiport</keyword>
<name>A0A238XKD5_9RHOB</name>
<evidence type="ECO:0000256" key="7">
    <source>
        <dbReference type="ARBA" id="ARBA00023065"/>
    </source>
</evidence>
<dbReference type="RefSeq" id="WP_089271170.1">
    <property type="nucleotide sequence ID" value="NZ_FZNN01000011.1"/>
</dbReference>